<dbReference type="InterPro" id="IPR011051">
    <property type="entry name" value="RmlC_Cupin_sf"/>
</dbReference>
<protein>
    <recommendedName>
        <fullName evidence="1">Cupin fold metalloprotein WbuC cupin domain-containing protein</fullName>
    </recommendedName>
</protein>
<dbReference type="CDD" id="cd07005">
    <property type="entry name" value="cupin_WbuC-like"/>
    <property type="match status" value="1"/>
</dbReference>
<dbReference type="NCBIfam" id="TIGR04366">
    <property type="entry name" value="cupin_WbuC"/>
    <property type="match status" value="1"/>
</dbReference>
<evidence type="ECO:0000259" key="1">
    <source>
        <dbReference type="Pfam" id="PF19480"/>
    </source>
</evidence>
<reference evidence="2" key="2">
    <citation type="submission" date="2020-09" db="EMBL/GenBank/DDBJ databases">
        <authorList>
            <person name="Sun Q."/>
            <person name="Kim S."/>
        </authorList>
    </citation>
    <scope>NUCLEOTIDE SEQUENCE</scope>
    <source>
        <strain evidence="2">KCTC 22164</strain>
    </source>
</reference>
<evidence type="ECO:0000313" key="3">
    <source>
        <dbReference type="Proteomes" id="UP000631300"/>
    </source>
</evidence>
<dbReference type="AlphaFoldDB" id="A0A918JEJ7"/>
<dbReference type="EMBL" id="BMXP01000001">
    <property type="protein sequence ID" value="GGW76893.1"/>
    <property type="molecule type" value="Genomic_DNA"/>
</dbReference>
<evidence type="ECO:0000313" key="2">
    <source>
        <dbReference type="EMBL" id="GGW76893.1"/>
    </source>
</evidence>
<dbReference type="SUPFAM" id="SSF51182">
    <property type="entry name" value="RmlC-like cupins"/>
    <property type="match status" value="1"/>
</dbReference>
<keyword evidence="3" id="KW-1185">Reference proteome</keyword>
<reference evidence="2" key="1">
    <citation type="journal article" date="2014" name="Int. J. Syst. Evol. Microbiol.">
        <title>Complete genome sequence of Corynebacterium casei LMG S-19264T (=DSM 44701T), isolated from a smear-ripened cheese.</title>
        <authorList>
            <consortium name="US DOE Joint Genome Institute (JGI-PGF)"/>
            <person name="Walter F."/>
            <person name="Albersmeier A."/>
            <person name="Kalinowski J."/>
            <person name="Ruckert C."/>
        </authorList>
    </citation>
    <scope>NUCLEOTIDE SEQUENCE</scope>
    <source>
        <strain evidence="2">KCTC 22164</strain>
    </source>
</reference>
<dbReference type="InterPro" id="IPR046058">
    <property type="entry name" value="WbuC_cupin"/>
</dbReference>
<gene>
    <name evidence="2" type="ORF">GCM10007391_07200</name>
</gene>
<comment type="caution">
    <text evidence="2">The sequence shown here is derived from an EMBL/GenBank/DDBJ whole genome shotgun (WGS) entry which is preliminary data.</text>
</comment>
<accession>A0A918JEJ7</accession>
<proteinExistence type="predicted"/>
<dbReference type="RefSeq" id="WP_189403705.1">
    <property type="nucleotide sequence ID" value="NZ_BMXP01000001.1"/>
</dbReference>
<dbReference type="InterPro" id="IPR014710">
    <property type="entry name" value="RmlC-like_jellyroll"/>
</dbReference>
<dbReference type="Pfam" id="PF19480">
    <property type="entry name" value="DUF6016"/>
    <property type="match status" value="1"/>
</dbReference>
<dbReference type="Proteomes" id="UP000631300">
    <property type="component" value="Unassembled WGS sequence"/>
</dbReference>
<feature type="domain" description="Cupin fold metalloprotein WbuC cupin" evidence="1">
    <location>
        <begin position="7"/>
        <end position="88"/>
    </location>
</feature>
<name>A0A918JEJ7_9ALTE</name>
<dbReference type="InterPro" id="IPR027565">
    <property type="entry name" value="Cupin_WbuC"/>
</dbReference>
<dbReference type="Gene3D" id="2.60.120.10">
    <property type="entry name" value="Jelly Rolls"/>
    <property type="match status" value="1"/>
</dbReference>
<sequence length="165" mass="19017">MTYRQFDREFTKTLLAKAEKSERRRAHFNVHEDYNEPVHRLYVGMLADSYVRPHRHTDKTKWEFFMVVQGSITLVLFDENARVTDKLSLTAGGECFSVQLPPGTWHATYCEEPVVFFEVKQGPYKPEADKNFAAWAPEEGDDAVVDFLAQLQQSKVGDVLSQVSR</sequence>
<organism evidence="2 3">
    <name type="scientific">Alteromonas halophila</name>
    <dbReference type="NCBI Taxonomy" id="516698"/>
    <lineage>
        <taxon>Bacteria</taxon>
        <taxon>Pseudomonadati</taxon>
        <taxon>Pseudomonadota</taxon>
        <taxon>Gammaproteobacteria</taxon>
        <taxon>Alteromonadales</taxon>
        <taxon>Alteromonadaceae</taxon>
        <taxon>Alteromonas/Salinimonas group</taxon>
        <taxon>Alteromonas</taxon>
    </lineage>
</organism>